<accession>A0AAE3VE35</accession>
<dbReference type="Proteomes" id="UP001238163">
    <property type="component" value="Unassembled WGS sequence"/>
</dbReference>
<feature type="transmembrane region" description="Helical" evidence="1">
    <location>
        <begin position="12"/>
        <end position="32"/>
    </location>
</feature>
<sequence length="265" mass="28421">MGVTRRRVFTLLELLVVIAVIVILAGLLLPALSKARRRAGSALCASNLRQLALANHLYADANEDFFCPYETDGGTVTWFGIEVANKVWDMRHSPLLGPYYGQDPAVLRCPAVVLLKSFAPAQPAGDFGEVVGGGGYAYNGVWFGGFAINGLSVAVSRFGTRFPAKTLLFADGARSGVGSKEYDVVRTVSFLYCKVKPDGSRYDLSRSGSNHFRHLRRCNTAWADGHVSAEPVGTINSAHASAAAAAVGYVGAADEDWYNPTRLSD</sequence>
<dbReference type="InterPro" id="IPR045584">
    <property type="entry name" value="Pilin-like"/>
</dbReference>
<proteinExistence type="predicted"/>
<keyword evidence="3" id="KW-1185">Reference proteome</keyword>
<dbReference type="Pfam" id="PF07963">
    <property type="entry name" value="N_methyl"/>
    <property type="match status" value="1"/>
</dbReference>
<name>A0AAE3VE35_9BACT</name>
<comment type="caution">
    <text evidence="2">The sequence shown here is derived from an EMBL/GenBank/DDBJ whole genome shotgun (WGS) entry which is preliminary data.</text>
</comment>
<reference evidence="2" key="1">
    <citation type="submission" date="2023-07" db="EMBL/GenBank/DDBJ databases">
        <title>Genomic Encyclopedia of Type Strains, Phase IV (KMG-IV): sequencing the most valuable type-strain genomes for metagenomic binning, comparative biology and taxonomic classification.</title>
        <authorList>
            <person name="Goeker M."/>
        </authorList>
    </citation>
    <scope>NUCLEOTIDE SEQUENCE</scope>
    <source>
        <strain evidence="2">DSM 24202</strain>
    </source>
</reference>
<dbReference type="AlphaFoldDB" id="A0AAE3VE35"/>
<dbReference type="PANTHER" id="PTHR30093">
    <property type="entry name" value="GENERAL SECRETION PATHWAY PROTEIN G"/>
    <property type="match status" value="1"/>
</dbReference>
<evidence type="ECO:0000256" key="1">
    <source>
        <dbReference type="SAM" id="Phobius"/>
    </source>
</evidence>
<protein>
    <submittedName>
        <fullName evidence="2">Prepilin-type processing-associated H-X9-DG protein</fullName>
    </submittedName>
</protein>
<dbReference type="PANTHER" id="PTHR30093:SF2">
    <property type="entry name" value="TYPE II SECRETION SYSTEM PROTEIN H"/>
    <property type="match status" value="1"/>
</dbReference>
<keyword evidence="1" id="KW-0812">Transmembrane</keyword>
<dbReference type="InterPro" id="IPR012902">
    <property type="entry name" value="N_methyl_site"/>
</dbReference>
<evidence type="ECO:0000313" key="3">
    <source>
        <dbReference type="Proteomes" id="UP001238163"/>
    </source>
</evidence>
<gene>
    <name evidence="2" type="ORF">J3R75_000954</name>
</gene>
<dbReference type="Gene3D" id="3.30.700.10">
    <property type="entry name" value="Glycoprotein, Type 4 Pilin"/>
    <property type="match status" value="1"/>
</dbReference>
<dbReference type="SUPFAM" id="SSF54523">
    <property type="entry name" value="Pili subunits"/>
    <property type="match status" value="1"/>
</dbReference>
<keyword evidence="1" id="KW-0472">Membrane</keyword>
<dbReference type="EMBL" id="JAUSVL010000001">
    <property type="protein sequence ID" value="MDQ0288847.1"/>
    <property type="molecule type" value="Genomic_DNA"/>
</dbReference>
<keyword evidence="1" id="KW-1133">Transmembrane helix</keyword>
<organism evidence="2 3">
    <name type="scientific">Oligosphaera ethanolica</name>
    <dbReference type="NCBI Taxonomy" id="760260"/>
    <lineage>
        <taxon>Bacteria</taxon>
        <taxon>Pseudomonadati</taxon>
        <taxon>Lentisphaerota</taxon>
        <taxon>Oligosphaeria</taxon>
        <taxon>Oligosphaerales</taxon>
        <taxon>Oligosphaeraceae</taxon>
        <taxon>Oligosphaera</taxon>
    </lineage>
</organism>
<evidence type="ECO:0000313" key="2">
    <source>
        <dbReference type="EMBL" id="MDQ0288847.1"/>
    </source>
</evidence>